<dbReference type="GO" id="GO:0000271">
    <property type="term" value="P:polysaccharide biosynthetic process"/>
    <property type="evidence" value="ECO:0007669"/>
    <property type="project" value="InterPro"/>
</dbReference>
<sequence length="123" mass="13644">MLTFLKAQTTAMLATGVDFLVTIVVVETLGVWYVLGTMLGTISGGVFNFSVNRKWVFQPENKSTRAQGVKYMLVWLGSMLLNAAGVYVLTHYTGLVYIASKVVTAVFVGVGYNYQLQKKFVFR</sequence>
<keyword evidence="9" id="KW-1185">Reference proteome</keyword>
<dbReference type="Pfam" id="PF04138">
    <property type="entry name" value="GtrA_DPMS_TM"/>
    <property type="match status" value="1"/>
</dbReference>
<comment type="subcellular location">
    <subcellularLocation>
        <location evidence="1">Membrane</location>
        <topology evidence="1">Multi-pass membrane protein</topology>
    </subcellularLocation>
</comment>
<feature type="domain" description="GtrA/DPMS transmembrane" evidence="7">
    <location>
        <begin position="12"/>
        <end position="122"/>
    </location>
</feature>
<dbReference type="AlphaFoldDB" id="A0A6P1P3Q6"/>
<proteinExistence type="inferred from homology"/>
<evidence type="ECO:0000256" key="1">
    <source>
        <dbReference type="ARBA" id="ARBA00004141"/>
    </source>
</evidence>
<feature type="transmembrane region" description="Helical" evidence="6">
    <location>
        <begin position="32"/>
        <end position="51"/>
    </location>
</feature>
<evidence type="ECO:0000256" key="6">
    <source>
        <dbReference type="SAM" id="Phobius"/>
    </source>
</evidence>
<protein>
    <submittedName>
        <fullName evidence="8">GtrA family protein</fullName>
    </submittedName>
</protein>
<feature type="transmembrane region" description="Helical" evidence="6">
    <location>
        <begin position="71"/>
        <end position="89"/>
    </location>
</feature>
<evidence type="ECO:0000256" key="4">
    <source>
        <dbReference type="ARBA" id="ARBA00022989"/>
    </source>
</evidence>
<evidence type="ECO:0000313" key="8">
    <source>
        <dbReference type="EMBL" id="QHL89084.1"/>
    </source>
</evidence>
<name>A0A6P1P3Q6_9BACT</name>
<dbReference type="GO" id="GO:0005886">
    <property type="term" value="C:plasma membrane"/>
    <property type="evidence" value="ECO:0007669"/>
    <property type="project" value="TreeGrafter"/>
</dbReference>
<dbReference type="PANTHER" id="PTHR38459">
    <property type="entry name" value="PROPHAGE BACTOPRENOL-LINKED GLUCOSE TRANSLOCASE HOMOLOG"/>
    <property type="match status" value="1"/>
</dbReference>
<dbReference type="EMBL" id="CP047897">
    <property type="protein sequence ID" value="QHL89084.1"/>
    <property type="molecule type" value="Genomic_DNA"/>
</dbReference>
<evidence type="ECO:0000256" key="3">
    <source>
        <dbReference type="ARBA" id="ARBA00022692"/>
    </source>
</evidence>
<evidence type="ECO:0000259" key="7">
    <source>
        <dbReference type="Pfam" id="PF04138"/>
    </source>
</evidence>
<keyword evidence="3 6" id="KW-0812">Transmembrane</keyword>
<evidence type="ECO:0000313" key="9">
    <source>
        <dbReference type="Proteomes" id="UP000464214"/>
    </source>
</evidence>
<gene>
    <name evidence="8" type="ORF">GU926_17270</name>
</gene>
<comment type="similarity">
    <text evidence="2">Belongs to the GtrA family.</text>
</comment>
<keyword evidence="4 6" id="KW-1133">Transmembrane helix</keyword>
<feature type="transmembrane region" description="Helical" evidence="6">
    <location>
        <begin position="95"/>
        <end position="114"/>
    </location>
</feature>
<reference evidence="8 9" key="1">
    <citation type="submission" date="2020-01" db="EMBL/GenBank/DDBJ databases">
        <authorList>
            <person name="Kim M."/>
        </authorList>
    </citation>
    <scope>NUCLEOTIDE SEQUENCE [LARGE SCALE GENOMIC DNA]</scope>
    <source>
        <strain evidence="8 9">BT10</strain>
    </source>
</reference>
<evidence type="ECO:0000256" key="2">
    <source>
        <dbReference type="ARBA" id="ARBA00009399"/>
    </source>
</evidence>
<dbReference type="KEGG" id="nib:GU926_17270"/>
<dbReference type="InterPro" id="IPR007267">
    <property type="entry name" value="GtrA_DPMS_TM"/>
</dbReference>
<dbReference type="PANTHER" id="PTHR38459:SF1">
    <property type="entry name" value="PROPHAGE BACTOPRENOL-LINKED GLUCOSE TRANSLOCASE HOMOLOG"/>
    <property type="match status" value="1"/>
</dbReference>
<keyword evidence="5 6" id="KW-0472">Membrane</keyword>
<dbReference type="InterPro" id="IPR051401">
    <property type="entry name" value="GtrA_CellWall_Glycosyl"/>
</dbReference>
<dbReference type="RefSeq" id="WP_160694097.1">
    <property type="nucleotide sequence ID" value="NZ_CP047897.1"/>
</dbReference>
<dbReference type="Proteomes" id="UP000464214">
    <property type="component" value="Chromosome"/>
</dbReference>
<evidence type="ECO:0000256" key="5">
    <source>
        <dbReference type="ARBA" id="ARBA00023136"/>
    </source>
</evidence>
<organism evidence="8 9">
    <name type="scientific">Nibribacter ruber</name>
    <dbReference type="NCBI Taxonomy" id="2698458"/>
    <lineage>
        <taxon>Bacteria</taxon>
        <taxon>Pseudomonadati</taxon>
        <taxon>Bacteroidota</taxon>
        <taxon>Cytophagia</taxon>
        <taxon>Cytophagales</taxon>
        <taxon>Hymenobacteraceae</taxon>
        <taxon>Nibribacter</taxon>
    </lineage>
</organism>
<accession>A0A6P1P3Q6</accession>